<dbReference type="InterPro" id="IPR044700">
    <property type="entry name" value="PIP2/PIPL1"/>
</dbReference>
<dbReference type="PANTHER" id="PTHR34663:SF21">
    <property type="entry name" value="PROTEIN, PUTATIVE-RELATED"/>
    <property type="match status" value="1"/>
</dbReference>
<evidence type="ECO:0000313" key="3">
    <source>
        <dbReference type="EMBL" id="PRQ22875.1"/>
    </source>
</evidence>
<protein>
    <submittedName>
        <fullName evidence="3">Uncharacterized protein</fullName>
    </submittedName>
</protein>
<keyword evidence="4" id="KW-1185">Reference proteome</keyword>
<organism evidence="3 4">
    <name type="scientific">Rosa chinensis</name>
    <name type="common">China rose</name>
    <dbReference type="NCBI Taxonomy" id="74649"/>
    <lineage>
        <taxon>Eukaryota</taxon>
        <taxon>Viridiplantae</taxon>
        <taxon>Streptophyta</taxon>
        <taxon>Embryophyta</taxon>
        <taxon>Tracheophyta</taxon>
        <taxon>Spermatophyta</taxon>
        <taxon>Magnoliopsida</taxon>
        <taxon>eudicotyledons</taxon>
        <taxon>Gunneridae</taxon>
        <taxon>Pentapetalae</taxon>
        <taxon>rosids</taxon>
        <taxon>fabids</taxon>
        <taxon>Rosales</taxon>
        <taxon>Rosaceae</taxon>
        <taxon>Rosoideae</taxon>
        <taxon>Rosoideae incertae sedis</taxon>
        <taxon>Rosa</taxon>
    </lineage>
</organism>
<feature type="chain" id="PRO_5015162479" evidence="2">
    <location>
        <begin position="30"/>
        <end position="92"/>
    </location>
</feature>
<name>A0A2P6PLR5_ROSCH</name>
<evidence type="ECO:0000256" key="1">
    <source>
        <dbReference type="SAM" id="MobiDB-lite"/>
    </source>
</evidence>
<dbReference type="GO" id="GO:0050793">
    <property type="term" value="P:regulation of developmental process"/>
    <property type="evidence" value="ECO:0007669"/>
    <property type="project" value="InterPro"/>
</dbReference>
<dbReference type="Proteomes" id="UP000238479">
    <property type="component" value="Chromosome 6"/>
</dbReference>
<sequence>MHKMATNQQRFGALLLLLLSSFSLLRIEARPLRSYRGMDGLPFGMVKRSGPSEGGGGHRRRAARVLLVQHGIKDNSGPSPGVGHQNGNGIHP</sequence>
<dbReference type="AlphaFoldDB" id="A0A2P6PLR5"/>
<evidence type="ECO:0000256" key="2">
    <source>
        <dbReference type="SAM" id="SignalP"/>
    </source>
</evidence>
<gene>
    <name evidence="3" type="ORF">RchiOBHm_Chr6g0255011</name>
</gene>
<comment type="caution">
    <text evidence="3">The sequence shown here is derived from an EMBL/GenBank/DDBJ whole genome shotgun (WGS) entry which is preliminary data.</text>
</comment>
<proteinExistence type="predicted"/>
<dbReference type="GO" id="GO:0045087">
    <property type="term" value="P:innate immune response"/>
    <property type="evidence" value="ECO:0007669"/>
    <property type="project" value="InterPro"/>
</dbReference>
<dbReference type="EMBL" id="PDCK01000044">
    <property type="protein sequence ID" value="PRQ22875.1"/>
    <property type="molecule type" value="Genomic_DNA"/>
</dbReference>
<feature type="region of interest" description="Disordered" evidence="1">
    <location>
        <begin position="40"/>
        <end position="92"/>
    </location>
</feature>
<feature type="signal peptide" evidence="2">
    <location>
        <begin position="1"/>
        <end position="29"/>
    </location>
</feature>
<accession>A0A2P6PLR5</accession>
<keyword evidence="2" id="KW-0732">Signal</keyword>
<reference evidence="3 4" key="1">
    <citation type="journal article" date="2018" name="Nat. Genet.">
        <title>The Rosa genome provides new insights in the design of modern roses.</title>
        <authorList>
            <person name="Bendahmane M."/>
        </authorList>
    </citation>
    <scope>NUCLEOTIDE SEQUENCE [LARGE SCALE GENOMIC DNA]</scope>
    <source>
        <strain evidence="4">cv. Old Blush</strain>
    </source>
</reference>
<evidence type="ECO:0000313" key="4">
    <source>
        <dbReference type="Proteomes" id="UP000238479"/>
    </source>
</evidence>
<dbReference type="PANTHER" id="PTHR34663">
    <property type="entry name" value="OS06G0637400 PROTEIN"/>
    <property type="match status" value="1"/>
</dbReference>
<dbReference type="Gramene" id="PRQ22875">
    <property type="protein sequence ID" value="PRQ22875"/>
    <property type="gene ID" value="RchiOBHm_Chr6g0255011"/>
</dbReference>